<dbReference type="InterPro" id="IPR046459">
    <property type="entry name" value="Caps_syn_GfcC_N"/>
</dbReference>
<reference evidence="3 4" key="1">
    <citation type="submission" date="2018-11" db="EMBL/GenBank/DDBJ databases">
        <title>Vibrio ponticus strain CAIM 1751 pathogenic for the snapper Lutjanus guttatus.</title>
        <authorList>
            <person name="Soto-Rodriguez S."/>
            <person name="Lozano-Olvera R."/>
            <person name="Gomez-Gil B."/>
        </authorList>
    </citation>
    <scope>NUCLEOTIDE SEQUENCE [LARGE SCALE GENOMIC DNA]</scope>
    <source>
        <strain evidence="3 4">CAIM 1751</strain>
    </source>
</reference>
<dbReference type="Proteomes" id="UP000278792">
    <property type="component" value="Unassembled WGS sequence"/>
</dbReference>
<organism evidence="3 4">
    <name type="scientific">Vibrio ponticus</name>
    <dbReference type="NCBI Taxonomy" id="265668"/>
    <lineage>
        <taxon>Bacteria</taxon>
        <taxon>Pseudomonadati</taxon>
        <taxon>Pseudomonadota</taxon>
        <taxon>Gammaproteobacteria</taxon>
        <taxon>Vibrionales</taxon>
        <taxon>Vibrionaceae</taxon>
        <taxon>Vibrio</taxon>
    </lineage>
</organism>
<dbReference type="EMBL" id="RKIK01000002">
    <property type="protein sequence ID" value="ROV62414.1"/>
    <property type="molecule type" value="Genomic_DNA"/>
</dbReference>
<evidence type="ECO:0000259" key="2">
    <source>
        <dbReference type="Pfam" id="PF20616"/>
    </source>
</evidence>
<sequence length="239" mass="26853">MALLSLLLSPITHAENQLSVLLPAEQITLSYPQPVRLEQVFNDAISHSKATSPLEFPLANQLINLDKQTQAEEFKQNVLTQIVQQLRVNNSKQSLIKQVTNWQVGYRELISLDFDVIRSQANANPMLSGNFEFVTNKRSATISIEGLVVQPQALKFKADSSLSDYIQQVNESDNVHPSYAWVIYPDGHFVRAGYAIWNNENIQLTPNSVIFLGSNSDSAETIKLEEQIVTLITMRKNAQ</sequence>
<dbReference type="Gene3D" id="3.10.560.10">
    <property type="entry name" value="Outer membrane lipoprotein wza domain like"/>
    <property type="match status" value="1"/>
</dbReference>
<dbReference type="AlphaFoldDB" id="A0A3N3E6V8"/>
<gene>
    <name evidence="3" type="ORF">EGH82_01620</name>
</gene>
<name>A0A3N3E6V8_9VIBR</name>
<evidence type="ECO:0000259" key="1">
    <source>
        <dbReference type="Pfam" id="PF06251"/>
    </source>
</evidence>
<proteinExistence type="predicted"/>
<dbReference type="InterPro" id="IPR010425">
    <property type="entry name" value="Caps_synth_GfcC-like_C"/>
</dbReference>
<feature type="domain" description="Capsule biosynthesis GfcC-like N-terminal" evidence="2">
    <location>
        <begin position="15"/>
        <end position="133"/>
    </location>
</feature>
<evidence type="ECO:0000313" key="4">
    <source>
        <dbReference type="Proteomes" id="UP000278792"/>
    </source>
</evidence>
<protein>
    <submittedName>
        <fullName evidence="3">Uncharacterized protein</fullName>
    </submittedName>
</protein>
<dbReference type="Pfam" id="PF20616">
    <property type="entry name" value="Caps_syn_GfcC_N"/>
    <property type="match status" value="1"/>
</dbReference>
<accession>A0A3N3E6V8</accession>
<dbReference type="Pfam" id="PF06251">
    <property type="entry name" value="Caps_syn_GfcC_C"/>
    <property type="match status" value="1"/>
</dbReference>
<evidence type="ECO:0000313" key="3">
    <source>
        <dbReference type="EMBL" id="ROV62414.1"/>
    </source>
</evidence>
<comment type="caution">
    <text evidence="3">The sequence shown here is derived from an EMBL/GenBank/DDBJ whole genome shotgun (WGS) entry which is preliminary data.</text>
</comment>
<dbReference type="Gene3D" id="3.10.20.700">
    <property type="match status" value="1"/>
</dbReference>
<feature type="domain" description="Capsule biosynthesis GfcC-like C-terminal" evidence="1">
    <location>
        <begin position="153"/>
        <end position="235"/>
    </location>
</feature>